<dbReference type="Proteomes" id="UP000678281">
    <property type="component" value="Unassembled WGS sequence"/>
</dbReference>
<keyword evidence="2" id="KW-0479">Metal-binding</keyword>
<dbReference type="RefSeq" id="WP_212657525.1">
    <property type="nucleotide sequence ID" value="NZ_JAGXTP010000001.1"/>
</dbReference>
<name>A0A942EAU8_9HYPH</name>
<dbReference type="PANTHER" id="PTHR33337">
    <property type="entry name" value="GFA DOMAIN-CONTAINING PROTEIN"/>
    <property type="match status" value="1"/>
</dbReference>
<comment type="caution">
    <text evidence="6">The sequence shown here is derived from an EMBL/GenBank/DDBJ whole genome shotgun (WGS) entry which is preliminary data.</text>
</comment>
<dbReference type="InterPro" id="IPR011057">
    <property type="entry name" value="Mss4-like_sf"/>
</dbReference>
<dbReference type="PROSITE" id="PS51257">
    <property type="entry name" value="PROKAR_LIPOPROTEIN"/>
    <property type="match status" value="1"/>
</dbReference>
<evidence type="ECO:0000256" key="4">
    <source>
        <dbReference type="ARBA" id="ARBA00023239"/>
    </source>
</evidence>
<dbReference type="Gene3D" id="3.90.1590.10">
    <property type="entry name" value="glutathione-dependent formaldehyde- activating enzyme (gfa)"/>
    <property type="match status" value="1"/>
</dbReference>
<evidence type="ECO:0000256" key="2">
    <source>
        <dbReference type="ARBA" id="ARBA00022723"/>
    </source>
</evidence>
<dbReference type="AlphaFoldDB" id="A0A942EAU8"/>
<dbReference type="PANTHER" id="PTHR33337:SF40">
    <property type="entry name" value="CENP-V_GFA DOMAIN-CONTAINING PROTEIN-RELATED"/>
    <property type="match status" value="1"/>
</dbReference>
<evidence type="ECO:0000313" key="6">
    <source>
        <dbReference type="EMBL" id="MBS3847939.1"/>
    </source>
</evidence>
<protein>
    <submittedName>
        <fullName evidence="6">GFA family protein</fullName>
    </submittedName>
</protein>
<dbReference type="GO" id="GO:0046872">
    <property type="term" value="F:metal ion binding"/>
    <property type="evidence" value="ECO:0007669"/>
    <property type="project" value="UniProtKB-KW"/>
</dbReference>
<sequence length="147" mass="15679">MSKPEKPIIHVNAACACGATEMSINGPCVSMFMCSCLDCQRATGTGHSTIALVPAGALGLAGKAKAFDRPSDSGATFTRHFCPDCGTPLYGQSSRAPDIRMIPVGFFAGQNDWYAPNQLIFSRSQQVWDLVADHLPRHVTYRVGSGS</sequence>
<dbReference type="SUPFAM" id="SSF51316">
    <property type="entry name" value="Mss4-like"/>
    <property type="match status" value="1"/>
</dbReference>
<evidence type="ECO:0000313" key="7">
    <source>
        <dbReference type="Proteomes" id="UP000678281"/>
    </source>
</evidence>
<evidence type="ECO:0000256" key="3">
    <source>
        <dbReference type="ARBA" id="ARBA00022833"/>
    </source>
</evidence>
<dbReference type="InterPro" id="IPR006913">
    <property type="entry name" value="CENP-V/GFA"/>
</dbReference>
<dbReference type="GO" id="GO:0016846">
    <property type="term" value="F:carbon-sulfur lyase activity"/>
    <property type="evidence" value="ECO:0007669"/>
    <property type="project" value="InterPro"/>
</dbReference>
<evidence type="ECO:0000259" key="5">
    <source>
        <dbReference type="PROSITE" id="PS51891"/>
    </source>
</evidence>
<evidence type="ECO:0000256" key="1">
    <source>
        <dbReference type="ARBA" id="ARBA00005495"/>
    </source>
</evidence>
<feature type="domain" description="CENP-V/GFA" evidence="5">
    <location>
        <begin position="10"/>
        <end position="129"/>
    </location>
</feature>
<reference evidence="6" key="1">
    <citation type="submission" date="2021-04" db="EMBL/GenBank/DDBJ databases">
        <title>Devosia litorisediminis sp. nov., isolated from a sand dune.</title>
        <authorList>
            <person name="Park S."/>
            <person name="Yoon J.-H."/>
        </authorList>
    </citation>
    <scope>NUCLEOTIDE SEQUENCE</scope>
    <source>
        <strain evidence="6">BSSL-BM10</strain>
    </source>
</reference>
<keyword evidence="7" id="KW-1185">Reference proteome</keyword>
<dbReference type="EMBL" id="JAGXTP010000001">
    <property type="protein sequence ID" value="MBS3847939.1"/>
    <property type="molecule type" value="Genomic_DNA"/>
</dbReference>
<keyword evidence="3" id="KW-0862">Zinc</keyword>
<keyword evidence="4" id="KW-0456">Lyase</keyword>
<organism evidence="6 7">
    <name type="scientific">Devosia litorisediminis</name>
    <dbReference type="NCBI Taxonomy" id="2829817"/>
    <lineage>
        <taxon>Bacteria</taxon>
        <taxon>Pseudomonadati</taxon>
        <taxon>Pseudomonadota</taxon>
        <taxon>Alphaproteobacteria</taxon>
        <taxon>Hyphomicrobiales</taxon>
        <taxon>Devosiaceae</taxon>
        <taxon>Devosia</taxon>
    </lineage>
</organism>
<dbReference type="PROSITE" id="PS51891">
    <property type="entry name" value="CENP_V_GFA"/>
    <property type="match status" value="1"/>
</dbReference>
<comment type="similarity">
    <text evidence="1">Belongs to the Gfa family.</text>
</comment>
<accession>A0A942EAU8</accession>
<proteinExistence type="inferred from homology"/>
<gene>
    <name evidence="6" type="ORF">KD146_04425</name>
</gene>
<dbReference type="Pfam" id="PF04828">
    <property type="entry name" value="GFA"/>
    <property type="match status" value="1"/>
</dbReference>